<sequence length="144" mass="15763">MGNSPYASELELQSNDADKITSPAMAEVTVQDDKVYIKGIRFWLIFTTLAVMVFLVVLEISIVPTSLVAISNDLQGFDSLSWVLSSYLLGRVGAIVIFAKLSDIFGRKLIYAITIGIFVIASAACGAAQTFVQLYVFRYSLSSY</sequence>
<dbReference type="InterPro" id="IPR011701">
    <property type="entry name" value="MFS"/>
</dbReference>
<dbReference type="GO" id="GO:0022857">
    <property type="term" value="F:transmembrane transporter activity"/>
    <property type="evidence" value="ECO:0007669"/>
    <property type="project" value="InterPro"/>
</dbReference>
<accession>M7SHQ6</accession>
<evidence type="ECO:0000313" key="8">
    <source>
        <dbReference type="Proteomes" id="UP000012174"/>
    </source>
</evidence>
<dbReference type="STRING" id="1287681.M7SHQ6"/>
<dbReference type="Proteomes" id="UP000012174">
    <property type="component" value="Unassembled WGS sequence"/>
</dbReference>
<keyword evidence="8" id="KW-1185">Reference proteome</keyword>
<protein>
    <submittedName>
        <fullName evidence="7">Putative mfs multidrug transporter protein</fullName>
    </submittedName>
</protein>
<feature type="transmembrane region" description="Helical" evidence="5">
    <location>
        <begin position="82"/>
        <end position="102"/>
    </location>
</feature>
<dbReference type="InterPro" id="IPR020846">
    <property type="entry name" value="MFS_dom"/>
</dbReference>
<evidence type="ECO:0000256" key="1">
    <source>
        <dbReference type="ARBA" id="ARBA00004141"/>
    </source>
</evidence>
<evidence type="ECO:0000256" key="3">
    <source>
        <dbReference type="ARBA" id="ARBA00022989"/>
    </source>
</evidence>
<keyword evidence="4 5" id="KW-0472">Membrane</keyword>
<dbReference type="OMA" id="IAKENCK"/>
<evidence type="ECO:0000259" key="6">
    <source>
        <dbReference type="PROSITE" id="PS50850"/>
    </source>
</evidence>
<organism evidence="7 8">
    <name type="scientific">Eutypa lata (strain UCR-EL1)</name>
    <name type="common">Grapevine dieback disease fungus</name>
    <name type="synonym">Eutypa armeniacae</name>
    <dbReference type="NCBI Taxonomy" id="1287681"/>
    <lineage>
        <taxon>Eukaryota</taxon>
        <taxon>Fungi</taxon>
        <taxon>Dikarya</taxon>
        <taxon>Ascomycota</taxon>
        <taxon>Pezizomycotina</taxon>
        <taxon>Sordariomycetes</taxon>
        <taxon>Xylariomycetidae</taxon>
        <taxon>Xylariales</taxon>
        <taxon>Diatrypaceae</taxon>
        <taxon>Eutypa</taxon>
    </lineage>
</organism>
<comment type="subcellular location">
    <subcellularLocation>
        <location evidence="1">Membrane</location>
        <topology evidence="1">Multi-pass membrane protein</topology>
    </subcellularLocation>
</comment>
<evidence type="ECO:0000256" key="4">
    <source>
        <dbReference type="ARBA" id="ARBA00023136"/>
    </source>
</evidence>
<dbReference type="SUPFAM" id="SSF103473">
    <property type="entry name" value="MFS general substrate transporter"/>
    <property type="match status" value="1"/>
</dbReference>
<dbReference type="PANTHER" id="PTHR23501">
    <property type="entry name" value="MAJOR FACILITATOR SUPERFAMILY"/>
    <property type="match status" value="1"/>
</dbReference>
<reference evidence="8" key="1">
    <citation type="journal article" date="2013" name="Genome Announc.">
        <title>Draft genome sequence of the grapevine dieback fungus Eutypa lata UCR-EL1.</title>
        <authorList>
            <person name="Blanco-Ulate B."/>
            <person name="Rolshausen P.E."/>
            <person name="Cantu D."/>
        </authorList>
    </citation>
    <scope>NUCLEOTIDE SEQUENCE [LARGE SCALE GENOMIC DNA]</scope>
    <source>
        <strain evidence="8">UCR-EL1</strain>
    </source>
</reference>
<dbReference type="GO" id="GO:0005886">
    <property type="term" value="C:plasma membrane"/>
    <property type="evidence" value="ECO:0007669"/>
    <property type="project" value="TreeGrafter"/>
</dbReference>
<evidence type="ECO:0000256" key="5">
    <source>
        <dbReference type="SAM" id="Phobius"/>
    </source>
</evidence>
<feature type="transmembrane region" description="Helical" evidence="5">
    <location>
        <begin position="109"/>
        <end position="136"/>
    </location>
</feature>
<keyword evidence="2 5" id="KW-0812">Transmembrane</keyword>
<name>M7SHQ6_EUTLA</name>
<dbReference type="Gene3D" id="1.20.1720.10">
    <property type="entry name" value="Multidrug resistance protein D"/>
    <property type="match status" value="1"/>
</dbReference>
<dbReference type="PROSITE" id="PS50850">
    <property type="entry name" value="MFS"/>
    <property type="match status" value="1"/>
</dbReference>
<gene>
    <name evidence="7" type="ORF">UCREL1_7185</name>
</gene>
<feature type="transmembrane region" description="Helical" evidence="5">
    <location>
        <begin position="42"/>
        <end position="62"/>
    </location>
</feature>
<dbReference type="PANTHER" id="PTHR23501:SF43">
    <property type="entry name" value="MULTIDRUG TRANSPORTER, PUTATIVE (AFU_ORTHOLOGUE AFUA_6G03040)-RELATED"/>
    <property type="match status" value="1"/>
</dbReference>
<proteinExistence type="predicted"/>
<dbReference type="EMBL" id="KB706775">
    <property type="protein sequence ID" value="EMR65849.1"/>
    <property type="molecule type" value="Genomic_DNA"/>
</dbReference>
<dbReference type="OrthoDB" id="440553at2759"/>
<dbReference type="InterPro" id="IPR036259">
    <property type="entry name" value="MFS_trans_sf"/>
</dbReference>
<feature type="domain" description="Major facilitator superfamily (MFS) profile" evidence="6">
    <location>
        <begin position="45"/>
        <end position="144"/>
    </location>
</feature>
<evidence type="ECO:0000313" key="7">
    <source>
        <dbReference type="EMBL" id="EMR65849.1"/>
    </source>
</evidence>
<keyword evidence="3 5" id="KW-1133">Transmembrane helix</keyword>
<dbReference type="HOGENOM" id="CLU_1796473_0_0_1"/>
<evidence type="ECO:0000256" key="2">
    <source>
        <dbReference type="ARBA" id="ARBA00022692"/>
    </source>
</evidence>
<dbReference type="Pfam" id="PF07690">
    <property type="entry name" value="MFS_1"/>
    <property type="match status" value="1"/>
</dbReference>
<dbReference type="KEGG" id="ela:UCREL1_7185"/>
<dbReference type="AlphaFoldDB" id="M7SHQ6"/>